<dbReference type="Pfam" id="PF17871">
    <property type="entry name" value="AAA_lid_9"/>
    <property type="match status" value="1"/>
</dbReference>
<keyword evidence="3" id="KW-0067">ATP-binding</keyword>
<dbReference type="PRINTS" id="PR00300">
    <property type="entry name" value="CLPPROTEASEA"/>
</dbReference>
<dbReference type="InterPro" id="IPR041546">
    <property type="entry name" value="ClpA/ClpB_AAA_lid"/>
</dbReference>
<dbReference type="GO" id="GO:0016887">
    <property type="term" value="F:ATP hydrolysis activity"/>
    <property type="evidence" value="ECO:0007669"/>
    <property type="project" value="InterPro"/>
</dbReference>
<evidence type="ECO:0008006" key="10">
    <source>
        <dbReference type="Google" id="ProtNLM"/>
    </source>
</evidence>
<dbReference type="SMART" id="SM00382">
    <property type="entry name" value="AAA"/>
    <property type="match status" value="2"/>
</dbReference>
<feature type="domain" description="AAA+ ATPase" evidence="6">
    <location>
        <begin position="558"/>
        <end position="727"/>
    </location>
</feature>
<dbReference type="GO" id="GO:0034605">
    <property type="term" value="P:cellular response to heat"/>
    <property type="evidence" value="ECO:0007669"/>
    <property type="project" value="TreeGrafter"/>
</dbReference>
<proteinExistence type="predicted"/>
<gene>
    <name evidence="8" type="ORF">A2627_00680</name>
</gene>
<dbReference type="PANTHER" id="PTHR11638:SF18">
    <property type="entry name" value="HEAT SHOCK PROTEIN 104"/>
    <property type="match status" value="1"/>
</dbReference>
<dbReference type="InterPro" id="IPR001270">
    <property type="entry name" value="ClpA/B"/>
</dbReference>
<dbReference type="GO" id="GO:0005737">
    <property type="term" value="C:cytoplasm"/>
    <property type="evidence" value="ECO:0007669"/>
    <property type="project" value="TreeGrafter"/>
</dbReference>
<sequence>MGFLFWYYRYGIRLYLLHWYFNLVWINHYFSLPLLIKTIFSPWKRLIIKEKRSGFNITKIVEDATFNLVSRGIGAVVRFSLFWAGAFILLLYFFAGAVGFIIWLIFPPLGFLEFTNYNKKTRPFIDELFKRIKNSKDNQIKVLSESEPGRFLAEHLNLNVSDLISGVSTKETDLNKLIPQNFEELVKYFVDFSFWTDDFLRKNGLKKEDLVWAASWADIDRVLRFGNDEDQPNLGRPGIGLEIVFGYTPLLDKYSIDLGLPQSFYHHLIGRENIVNRMERVLTAGSNVMLVGDPGVGRKTVVLEFAHRAANGVLGEKMSYRRVMEFDYNYFLSGTFDLNTKKSNIADLLNEASSAGNIILVIRDIHRLTNPDVEGFDLTDTFEQYLENKELKIIAIESRSEYERFIAPNLRLRKFFENVEVTPPSKEDAMRILINAAENWERKKRITITVPALRRILDLSDMYITETPFPEKALEILDQLVIYKEKDEKPVVTVDSVNIVLAEKTGIVLSGITPEQKLKLERIEEVIHERLINQETAVSLIAKSLRSRSVGVKGENRPVGSFLFLGPTGVGKTQTAKILARVYYGDEKNILRFDMAEYAGGEGIERLIGSINSNKPGVLTTEIKNHPASLLLLDEIEKSSDDIFNLFLTLLDEGYISDTFDRRVSCRNLFVIATSNAGAEFVRQLVTKGVKGNDLQTAVLDYIQKEGIFSPEFLNRFDGVVVFEPLVNEHLLKVAKVLLDELAVRLKEKGIMLEIDYDLTQKLALDGYQPEFGARPMRRIVDLELGDLVSRAILSGSIKEGDKIKIIPGKAKNEYSWQKILPYGKESKSKDP</sequence>
<feature type="transmembrane region" description="Helical" evidence="5">
    <location>
        <begin position="20"/>
        <end position="40"/>
    </location>
</feature>
<dbReference type="InterPro" id="IPR050130">
    <property type="entry name" value="ClpA_ClpB"/>
</dbReference>
<evidence type="ECO:0000256" key="2">
    <source>
        <dbReference type="ARBA" id="ARBA00022741"/>
    </source>
</evidence>
<dbReference type="Gene3D" id="3.40.50.300">
    <property type="entry name" value="P-loop containing nucleotide triphosphate hydrolases"/>
    <property type="match status" value="2"/>
</dbReference>
<feature type="domain" description="Clp ATPase C-terminal" evidence="7">
    <location>
        <begin position="726"/>
        <end position="815"/>
    </location>
</feature>
<accession>A0A1F7YGS5</accession>
<evidence type="ECO:0000313" key="8">
    <source>
        <dbReference type="EMBL" id="OGM26527.1"/>
    </source>
</evidence>
<name>A0A1F7YGS5_9BACT</name>
<dbReference type="EMBL" id="MGGI01000012">
    <property type="protein sequence ID" value="OGM26527.1"/>
    <property type="molecule type" value="Genomic_DNA"/>
</dbReference>
<dbReference type="InterPro" id="IPR003593">
    <property type="entry name" value="AAA+_ATPase"/>
</dbReference>
<dbReference type="CDD" id="cd19499">
    <property type="entry name" value="RecA-like_ClpB_Hsp104-like"/>
    <property type="match status" value="1"/>
</dbReference>
<evidence type="ECO:0000256" key="1">
    <source>
        <dbReference type="ARBA" id="ARBA00022737"/>
    </source>
</evidence>
<evidence type="ECO:0000256" key="5">
    <source>
        <dbReference type="SAM" id="Phobius"/>
    </source>
</evidence>
<dbReference type="Proteomes" id="UP000178851">
    <property type="component" value="Unassembled WGS sequence"/>
</dbReference>
<dbReference type="Pfam" id="PF07724">
    <property type="entry name" value="AAA_2"/>
    <property type="match status" value="1"/>
</dbReference>
<evidence type="ECO:0000256" key="4">
    <source>
        <dbReference type="ARBA" id="ARBA00023186"/>
    </source>
</evidence>
<dbReference type="AlphaFoldDB" id="A0A1F7YGS5"/>
<feature type="transmembrane region" description="Helical" evidence="5">
    <location>
        <begin position="81"/>
        <end position="106"/>
    </location>
</feature>
<evidence type="ECO:0000259" key="7">
    <source>
        <dbReference type="SMART" id="SM01086"/>
    </source>
</evidence>
<dbReference type="InterPro" id="IPR019489">
    <property type="entry name" value="Clp_ATPase_C"/>
</dbReference>
<dbReference type="Gene3D" id="1.10.8.60">
    <property type="match status" value="2"/>
</dbReference>
<dbReference type="SMART" id="SM01086">
    <property type="entry name" value="ClpB_D2-small"/>
    <property type="match status" value="1"/>
</dbReference>
<dbReference type="InterPro" id="IPR027417">
    <property type="entry name" value="P-loop_NTPase"/>
</dbReference>
<dbReference type="GO" id="GO:0005524">
    <property type="term" value="F:ATP binding"/>
    <property type="evidence" value="ECO:0007669"/>
    <property type="project" value="UniProtKB-KW"/>
</dbReference>
<dbReference type="InterPro" id="IPR003959">
    <property type="entry name" value="ATPase_AAA_core"/>
</dbReference>
<keyword evidence="2" id="KW-0547">Nucleotide-binding</keyword>
<keyword evidence="4" id="KW-0143">Chaperone</keyword>
<keyword evidence="5" id="KW-0472">Membrane</keyword>
<keyword evidence="5" id="KW-0812">Transmembrane</keyword>
<keyword evidence="1" id="KW-0677">Repeat</keyword>
<keyword evidence="5" id="KW-1133">Transmembrane helix</keyword>
<dbReference type="PANTHER" id="PTHR11638">
    <property type="entry name" value="ATP-DEPENDENT CLP PROTEASE"/>
    <property type="match status" value="1"/>
</dbReference>
<protein>
    <recommendedName>
        <fullName evidence="10">Sigma-54 factor interaction domain-containing protein</fullName>
    </recommendedName>
</protein>
<evidence type="ECO:0000313" key="9">
    <source>
        <dbReference type="Proteomes" id="UP000178851"/>
    </source>
</evidence>
<dbReference type="SUPFAM" id="SSF52540">
    <property type="entry name" value="P-loop containing nucleoside triphosphate hydrolases"/>
    <property type="match status" value="2"/>
</dbReference>
<organism evidence="8 9">
    <name type="scientific">Candidatus Woesebacteria bacterium RIFCSPHIGHO2_01_FULL_39_28</name>
    <dbReference type="NCBI Taxonomy" id="1802496"/>
    <lineage>
        <taxon>Bacteria</taxon>
        <taxon>Candidatus Woeseibacteriota</taxon>
    </lineage>
</organism>
<evidence type="ECO:0000259" key="6">
    <source>
        <dbReference type="SMART" id="SM00382"/>
    </source>
</evidence>
<evidence type="ECO:0000256" key="3">
    <source>
        <dbReference type="ARBA" id="ARBA00022840"/>
    </source>
</evidence>
<dbReference type="Pfam" id="PF10431">
    <property type="entry name" value="ClpB_D2-small"/>
    <property type="match status" value="1"/>
</dbReference>
<reference evidence="8 9" key="1">
    <citation type="journal article" date="2016" name="Nat. Commun.">
        <title>Thousands of microbial genomes shed light on interconnected biogeochemical processes in an aquifer system.</title>
        <authorList>
            <person name="Anantharaman K."/>
            <person name="Brown C.T."/>
            <person name="Hug L.A."/>
            <person name="Sharon I."/>
            <person name="Castelle C.J."/>
            <person name="Probst A.J."/>
            <person name="Thomas B.C."/>
            <person name="Singh A."/>
            <person name="Wilkins M.J."/>
            <person name="Karaoz U."/>
            <person name="Brodie E.L."/>
            <person name="Williams K.H."/>
            <person name="Hubbard S.S."/>
            <person name="Banfield J.F."/>
        </authorList>
    </citation>
    <scope>NUCLEOTIDE SEQUENCE [LARGE SCALE GENOMIC DNA]</scope>
</reference>
<feature type="domain" description="AAA+ ATPase" evidence="6">
    <location>
        <begin position="284"/>
        <end position="425"/>
    </location>
</feature>
<comment type="caution">
    <text evidence="8">The sequence shown here is derived from an EMBL/GenBank/DDBJ whole genome shotgun (WGS) entry which is preliminary data.</text>
</comment>